<organism evidence="6 7">
    <name type="scientific">Pantoea brenneri</name>
    <dbReference type="NCBI Taxonomy" id="472694"/>
    <lineage>
        <taxon>Bacteria</taxon>
        <taxon>Pseudomonadati</taxon>
        <taxon>Pseudomonadota</taxon>
        <taxon>Gammaproteobacteria</taxon>
        <taxon>Enterobacterales</taxon>
        <taxon>Erwiniaceae</taxon>
        <taxon>Pantoea</taxon>
    </lineage>
</organism>
<dbReference type="GO" id="GO:0043565">
    <property type="term" value="F:sequence-specific DNA binding"/>
    <property type="evidence" value="ECO:0007669"/>
    <property type="project" value="TreeGrafter"/>
</dbReference>
<dbReference type="PRINTS" id="PR00039">
    <property type="entry name" value="HTHLYSR"/>
</dbReference>
<comment type="caution">
    <text evidence="6">The sequence shown here is derived from an EMBL/GenBank/DDBJ whole genome shotgun (WGS) entry which is preliminary data.</text>
</comment>
<dbReference type="Pfam" id="PF03466">
    <property type="entry name" value="LysR_substrate"/>
    <property type="match status" value="1"/>
</dbReference>
<comment type="similarity">
    <text evidence="1">Belongs to the LysR transcriptional regulatory family.</text>
</comment>
<dbReference type="GO" id="GO:0003700">
    <property type="term" value="F:DNA-binding transcription factor activity"/>
    <property type="evidence" value="ECO:0007669"/>
    <property type="project" value="InterPro"/>
</dbReference>
<evidence type="ECO:0000256" key="4">
    <source>
        <dbReference type="ARBA" id="ARBA00023163"/>
    </source>
</evidence>
<gene>
    <name evidence="6" type="ORF">HU668_14650</name>
</gene>
<dbReference type="InterPro" id="IPR036390">
    <property type="entry name" value="WH_DNA-bd_sf"/>
</dbReference>
<name>A0A7Y6NFS8_9GAMM</name>
<accession>A0A7Y6NFS8</accession>
<sequence>MQNKLTAIQSFIRVAEAGSFSAAARQHGLKQSAMSQQVAALEDDLGVVLLHRTTRAMALTEEGQRYLQQVRQLLHAMDELEQQLRPASQPLQGKLHIQLPSGLGQRFMPQLLAFQQLHPALQLEVALDDRLSDLISEGVDVAIRLSEAPPAGLAVRMLATIETVLVASADWVAQHGQPLTPADLQRHPHIRFSGLQPDAPLRLVSAQESVSLAVECVFRSNNSHSLTEAIEAGLGIGGIQRLMASEALAAGKLVRILPDYRLPDRYLYAIFPDARFIPQKVRQLVGCFEQRLAALQQQTQQRQD</sequence>
<reference evidence="6 7" key="1">
    <citation type="submission" date="2020-05" db="EMBL/GenBank/DDBJ databases">
        <title>Whole Genome Sequences of Enterobacteriales Associated with the International Space Station.</title>
        <authorList>
            <person name="Bharadwaj A."/>
            <person name="Daudu R."/>
            <person name="Singh N."/>
            <person name="Wood J."/>
            <person name="Debieu M."/>
            <person name="Mason C."/>
            <person name="Wang C."/>
            <person name="Venkateswaran K."/>
        </authorList>
    </citation>
    <scope>NUCLEOTIDE SEQUENCE [LARGE SCALE GENOMIC DNA]</scope>
    <source>
        <strain evidence="6 7">IF5SW-B1</strain>
    </source>
</reference>
<dbReference type="AlphaFoldDB" id="A0A7Y6NFS8"/>
<dbReference type="CDD" id="cd08422">
    <property type="entry name" value="PBP2_CrgA_like"/>
    <property type="match status" value="1"/>
</dbReference>
<dbReference type="PANTHER" id="PTHR30537:SF5">
    <property type="entry name" value="HTH-TYPE TRANSCRIPTIONAL ACTIVATOR TTDR-RELATED"/>
    <property type="match status" value="1"/>
</dbReference>
<protein>
    <submittedName>
        <fullName evidence="6">LysR family transcriptional regulator</fullName>
    </submittedName>
</protein>
<dbReference type="InterPro" id="IPR058163">
    <property type="entry name" value="LysR-type_TF_proteobact-type"/>
</dbReference>
<keyword evidence="2" id="KW-0805">Transcription regulation</keyword>
<evidence type="ECO:0000259" key="5">
    <source>
        <dbReference type="PROSITE" id="PS50931"/>
    </source>
</evidence>
<evidence type="ECO:0000256" key="1">
    <source>
        <dbReference type="ARBA" id="ARBA00009437"/>
    </source>
</evidence>
<dbReference type="InterPro" id="IPR036388">
    <property type="entry name" value="WH-like_DNA-bd_sf"/>
</dbReference>
<dbReference type="Pfam" id="PF00126">
    <property type="entry name" value="HTH_1"/>
    <property type="match status" value="1"/>
</dbReference>
<dbReference type="Gene3D" id="1.10.10.10">
    <property type="entry name" value="Winged helix-like DNA-binding domain superfamily/Winged helix DNA-binding domain"/>
    <property type="match status" value="1"/>
</dbReference>
<feature type="domain" description="HTH lysR-type" evidence="5">
    <location>
        <begin position="1"/>
        <end position="60"/>
    </location>
</feature>
<evidence type="ECO:0000256" key="2">
    <source>
        <dbReference type="ARBA" id="ARBA00023015"/>
    </source>
</evidence>
<dbReference type="EMBL" id="JABWPM010000016">
    <property type="protein sequence ID" value="NUY97691.1"/>
    <property type="molecule type" value="Genomic_DNA"/>
</dbReference>
<dbReference type="PROSITE" id="PS50931">
    <property type="entry name" value="HTH_LYSR"/>
    <property type="match status" value="1"/>
</dbReference>
<keyword evidence="4" id="KW-0804">Transcription</keyword>
<proteinExistence type="inferred from homology"/>
<evidence type="ECO:0000256" key="3">
    <source>
        <dbReference type="ARBA" id="ARBA00023125"/>
    </source>
</evidence>
<evidence type="ECO:0000313" key="6">
    <source>
        <dbReference type="EMBL" id="NUY97691.1"/>
    </source>
</evidence>
<dbReference type="InterPro" id="IPR000847">
    <property type="entry name" value="LysR_HTH_N"/>
</dbReference>
<dbReference type="SUPFAM" id="SSF46785">
    <property type="entry name" value="Winged helix' DNA-binding domain"/>
    <property type="match status" value="1"/>
</dbReference>
<dbReference type="PANTHER" id="PTHR30537">
    <property type="entry name" value="HTH-TYPE TRANSCRIPTIONAL REGULATOR"/>
    <property type="match status" value="1"/>
</dbReference>
<dbReference type="GO" id="GO:0006351">
    <property type="term" value="P:DNA-templated transcription"/>
    <property type="evidence" value="ECO:0007669"/>
    <property type="project" value="TreeGrafter"/>
</dbReference>
<keyword evidence="3" id="KW-0238">DNA-binding</keyword>
<dbReference type="GeneID" id="57346261"/>
<dbReference type="InterPro" id="IPR005119">
    <property type="entry name" value="LysR_subst-bd"/>
</dbReference>
<dbReference type="SUPFAM" id="SSF53850">
    <property type="entry name" value="Periplasmic binding protein-like II"/>
    <property type="match status" value="1"/>
</dbReference>
<dbReference type="Gene3D" id="3.40.190.290">
    <property type="match status" value="1"/>
</dbReference>
<dbReference type="Proteomes" id="UP000566985">
    <property type="component" value="Unassembled WGS sequence"/>
</dbReference>
<dbReference type="RefSeq" id="WP_069729640.1">
    <property type="nucleotide sequence ID" value="NZ_JABWPE010000016.1"/>
</dbReference>
<dbReference type="FunFam" id="1.10.10.10:FF:000001">
    <property type="entry name" value="LysR family transcriptional regulator"/>
    <property type="match status" value="1"/>
</dbReference>
<evidence type="ECO:0000313" key="7">
    <source>
        <dbReference type="Proteomes" id="UP000566985"/>
    </source>
</evidence>